<keyword evidence="1" id="KW-0659">Purine metabolism</keyword>
<evidence type="ECO:0000259" key="3">
    <source>
        <dbReference type="Pfam" id="PF09349"/>
    </source>
</evidence>
<name>A0ABW8EE30_STRT5</name>
<keyword evidence="5" id="KW-1185">Reference proteome</keyword>
<feature type="domain" description="Oxo-4-hydroxy-4-carboxy-5-ureidoimidazoline decarboxylase" evidence="3">
    <location>
        <begin position="43"/>
        <end position="103"/>
    </location>
</feature>
<dbReference type="RefSeq" id="WP_365509065.1">
    <property type="nucleotide sequence ID" value="NZ_JBFANW010000177.1"/>
</dbReference>
<organism evidence="4 5">
    <name type="scientific">Streptomyces toxytricini</name>
    <name type="common">Actinomyces toxytricini</name>
    <dbReference type="NCBI Taxonomy" id="67369"/>
    <lineage>
        <taxon>Bacteria</taxon>
        <taxon>Bacillati</taxon>
        <taxon>Actinomycetota</taxon>
        <taxon>Actinomycetes</taxon>
        <taxon>Kitasatosporales</taxon>
        <taxon>Streptomycetaceae</taxon>
        <taxon>Streptomyces</taxon>
    </lineage>
</organism>
<dbReference type="InterPro" id="IPR018020">
    <property type="entry name" value="OHCU_decarboxylase"/>
</dbReference>
<dbReference type="EMBL" id="JBIUYY010000001">
    <property type="protein sequence ID" value="MFJ2820191.1"/>
    <property type="molecule type" value="Genomic_DNA"/>
</dbReference>
<protein>
    <submittedName>
        <fullName evidence="4">2-oxo-4-hydroxy-4-carboxy-5-ureidoimidazoline decarboxylase</fullName>
        <ecNumber evidence="4">4.1.1.97</ecNumber>
    </submittedName>
</protein>
<evidence type="ECO:0000313" key="4">
    <source>
        <dbReference type="EMBL" id="MFJ2820191.1"/>
    </source>
</evidence>
<dbReference type="Proteomes" id="UP001617351">
    <property type="component" value="Unassembled WGS sequence"/>
</dbReference>
<dbReference type="NCBIfam" id="NF010372">
    <property type="entry name" value="PRK13798.1"/>
    <property type="match status" value="1"/>
</dbReference>
<proteinExistence type="predicted"/>
<keyword evidence="4" id="KW-0456">Lyase</keyword>
<evidence type="ECO:0000256" key="2">
    <source>
        <dbReference type="SAM" id="MobiDB-lite"/>
    </source>
</evidence>
<dbReference type="InterPro" id="IPR036778">
    <property type="entry name" value="OHCU_decarboxylase_sf"/>
</dbReference>
<dbReference type="EC" id="4.1.1.97" evidence="4"/>
<dbReference type="SUPFAM" id="SSF158694">
    <property type="entry name" value="UraD-Like"/>
    <property type="match status" value="1"/>
</dbReference>
<gene>
    <name evidence="4" type="ORF">ACIO7M_03605</name>
</gene>
<sequence length="206" mass="21880">MSGVASVAAHPHRTEEPPLSSHLPAQARGSSVPFDDRGLARFNTLPAELAEAVLLQCCGSPRWAQQVAAHRPYPDAGALRAAADEASYDLSDSDLVGALAEEPPAELADGAPYAARLALDAARAEYERTFGHSFVVCLDGHPPEERAGQLMAAIRRRMGLEVEEERAISAEELRRLALARLADLTDRLASCEGVSGAESGRFARAG</sequence>
<feature type="domain" description="Oxo-4-hydroxy-4-carboxy-5-ureidoimidazoline decarboxylase" evidence="3">
    <location>
        <begin position="114"/>
        <end position="182"/>
    </location>
</feature>
<dbReference type="GO" id="GO:0051997">
    <property type="term" value="F:2-oxo-4-hydroxy-4-carboxy-5-ureidoimidazoline decarboxylase activity"/>
    <property type="evidence" value="ECO:0007669"/>
    <property type="project" value="UniProtKB-EC"/>
</dbReference>
<feature type="region of interest" description="Disordered" evidence="2">
    <location>
        <begin position="1"/>
        <end position="30"/>
    </location>
</feature>
<accession>A0ABW8EE30</accession>
<reference evidence="4 5" key="1">
    <citation type="submission" date="2024-10" db="EMBL/GenBank/DDBJ databases">
        <title>The Natural Products Discovery Center: Release of the First 8490 Sequenced Strains for Exploring Actinobacteria Biosynthetic Diversity.</title>
        <authorList>
            <person name="Kalkreuter E."/>
            <person name="Kautsar S.A."/>
            <person name="Yang D."/>
            <person name="Bader C.D."/>
            <person name="Teijaro C.N."/>
            <person name="Fluegel L."/>
            <person name="Davis C.M."/>
            <person name="Simpson J.R."/>
            <person name="Lauterbach L."/>
            <person name="Steele A.D."/>
            <person name="Gui C."/>
            <person name="Meng S."/>
            <person name="Li G."/>
            <person name="Viehrig K."/>
            <person name="Ye F."/>
            <person name="Su P."/>
            <person name="Kiefer A.F."/>
            <person name="Nichols A."/>
            <person name="Cepeda A.J."/>
            <person name="Yan W."/>
            <person name="Fan B."/>
            <person name="Jiang Y."/>
            <person name="Adhikari A."/>
            <person name="Zheng C.-J."/>
            <person name="Schuster L."/>
            <person name="Cowan T.M."/>
            <person name="Smanski M.J."/>
            <person name="Chevrette M.G."/>
            <person name="De Carvalho L.P.S."/>
            <person name="Shen B."/>
        </authorList>
    </citation>
    <scope>NUCLEOTIDE SEQUENCE [LARGE SCALE GENOMIC DNA]</scope>
    <source>
        <strain evidence="4 5">NPDC087220</strain>
    </source>
</reference>
<evidence type="ECO:0000256" key="1">
    <source>
        <dbReference type="ARBA" id="ARBA00022631"/>
    </source>
</evidence>
<evidence type="ECO:0000313" key="5">
    <source>
        <dbReference type="Proteomes" id="UP001617351"/>
    </source>
</evidence>
<dbReference type="Pfam" id="PF09349">
    <property type="entry name" value="OHCU_decarbox"/>
    <property type="match status" value="2"/>
</dbReference>
<comment type="caution">
    <text evidence="4">The sequence shown here is derived from an EMBL/GenBank/DDBJ whole genome shotgun (WGS) entry which is preliminary data.</text>
</comment>
<dbReference type="Gene3D" id="1.10.3330.10">
    <property type="entry name" value="Oxo-4-hydroxy-4-carboxy-5-ureidoimidazoline decarboxylase"/>
    <property type="match status" value="2"/>
</dbReference>